<accession>A0A150X8G5</accession>
<keyword evidence="2" id="KW-1185">Reference proteome</keyword>
<dbReference type="AlphaFoldDB" id="A0A150X8G5"/>
<dbReference type="Gene3D" id="1.25.40.10">
    <property type="entry name" value="Tetratricopeptide repeat domain"/>
    <property type="match status" value="1"/>
</dbReference>
<dbReference type="InterPro" id="IPR036249">
    <property type="entry name" value="Thioredoxin-like_sf"/>
</dbReference>
<dbReference type="STRING" id="279360.MB14_07410"/>
<sequence length="264" mass="30346">MQRLITTLVFLTLTYTYVDAQVNFTMRRADNDETVELVSLISDGEGGANPTFLITWSGKWCTPCMDVIKSLGAAAKSGKVQVLALNVDEDWKAMKANNYHNNYWSNVTNLYLDTDLFNSFDTYFTTSQAPVILFFDEVGHIQYMDASYSLRSYMFVDYFGKEFIWEDSEGLNSYAWNYYLEHEDDNKVIPETDEEMAKALEFVKRSISLDANYNNTDTYAALLYLSGQYTEALKKAKEAIDLAKESDTDYETTNELIQKIIEKM</sequence>
<dbReference type="Proteomes" id="UP000075583">
    <property type="component" value="Unassembled WGS sequence"/>
</dbReference>
<dbReference type="RefSeq" id="WP_062592568.1">
    <property type="nucleotide sequence ID" value="NZ_LQZQ01000045.1"/>
</dbReference>
<name>A0A150X8G5_ROSEK</name>
<dbReference type="Gene3D" id="3.40.30.10">
    <property type="entry name" value="Glutaredoxin"/>
    <property type="match status" value="1"/>
</dbReference>
<comment type="caution">
    <text evidence="1">The sequence shown here is derived from an EMBL/GenBank/DDBJ whole genome shotgun (WGS) entry which is preliminary data.</text>
</comment>
<dbReference type="EMBL" id="LQZQ01000045">
    <property type="protein sequence ID" value="KYG75019.1"/>
    <property type="molecule type" value="Genomic_DNA"/>
</dbReference>
<protein>
    <submittedName>
        <fullName evidence="1">Uncharacterized protein</fullName>
    </submittedName>
</protein>
<evidence type="ECO:0000313" key="1">
    <source>
        <dbReference type="EMBL" id="KYG75019.1"/>
    </source>
</evidence>
<proteinExistence type="predicted"/>
<dbReference type="SUPFAM" id="SSF52833">
    <property type="entry name" value="Thioredoxin-like"/>
    <property type="match status" value="1"/>
</dbReference>
<evidence type="ECO:0000313" key="2">
    <source>
        <dbReference type="Proteomes" id="UP000075583"/>
    </source>
</evidence>
<gene>
    <name evidence="1" type="ORF">MB14_07410</name>
</gene>
<dbReference type="OrthoDB" id="645813at2"/>
<reference evidence="1" key="1">
    <citation type="submission" date="2016-01" db="EMBL/GenBank/DDBJ databases">
        <title>Genome sequencing of Roseivirga ehrenbergii KMM 6017.</title>
        <authorList>
            <person name="Selvaratnam C."/>
            <person name="Thevarajoo S."/>
            <person name="Goh K.M."/>
            <person name="Ee R."/>
            <person name="Chan K.-G."/>
            <person name="Chong C.S."/>
        </authorList>
    </citation>
    <scope>NUCLEOTIDE SEQUENCE [LARGE SCALE GENOMIC DNA]</scope>
    <source>
        <strain evidence="1">KMM 6017</strain>
    </source>
</reference>
<dbReference type="InterPro" id="IPR011990">
    <property type="entry name" value="TPR-like_helical_dom_sf"/>
</dbReference>
<organism evidence="1 2">
    <name type="scientific">Roseivirga ehrenbergii (strain DSM 102268 / JCM 13514 / KCTC 12282 / NCIMB 14502 / KMM 6017)</name>
    <dbReference type="NCBI Taxonomy" id="279360"/>
    <lineage>
        <taxon>Bacteria</taxon>
        <taxon>Pseudomonadati</taxon>
        <taxon>Bacteroidota</taxon>
        <taxon>Cytophagia</taxon>
        <taxon>Cytophagales</taxon>
        <taxon>Roseivirgaceae</taxon>
        <taxon>Roseivirga</taxon>
    </lineage>
</organism>